<dbReference type="SUPFAM" id="SSF48403">
    <property type="entry name" value="Ankyrin repeat"/>
    <property type="match status" value="1"/>
</dbReference>
<evidence type="ECO:0000259" key="8">
    <source>
        <dbReference type="PROSITE" id="PS50011"/>
    </source>
</evidence>
<dbReference type="PROSITE" id="PS50011">
    <property type="entry name" value="PROTEIN_KINASE_DOM"/>
    <property type="match status" value="1"/>
</dbReference>
<feature type="region of interest" description="Disordered" evidence="7">
    <location>
        <begin position="438"/>
        <end position="457"/>
    </location>
</feature>
<comment type="similarity">
    <text evidence="1">Belongs to the protein kinase superfamily. TKL Ser/Thr protein kinase family.</text>
</comment>
<evidence type="ECO:0000256" key="7">
    <source>
        <dbReference type="SAM" id="MobiDB-lite"/>
    </source>
</evidence>
<accession>A0A9D3URG5</accession>
<dbReference type="CDD" id="cd13999">
    <property type="entry name" value="STKc_MAP3K-like"/>
    <property type="match status" value="1"/>
</dbReference>
<dbReference type="EMBL" id="JAIQCV010000010">
    <property type="protein sequence ID" value="KAH1055916.1"/>
    <property type="molecule type" value="Genomic_DNA"/>
</dbReference>
<proteinExistence type="inferred from homology"/>
<evidence type="ECO:0000256" key="1">
    <source>
        <dbReference type="ARBA" id="ARBA00005843"/>
    </source>
</evidence>
<dbReference type="InterPro" id="IPR011009">
    <property type="entry name" value="Kinase-like_dom_sf"/>
</dbReference>
<feature type="region of interest" description="Disordered" evidence="7">
    <location>
        <begin position="1"/>
        <end position="35"/>
    </location>
</feature>
<gene>
    <name evidence="9" type="ORF">J1N35_033981</name>
</gene>
<protein>
    <recommendedName>
        <fullName evidence="8">Protein kinase domain-containing protein</fullName>
    </recommendedName>
</protein>
<keyword evidence="10" id="KW-1185">Reference proteome</keyword>
<dbReference type="FunFam" id="1.25.40.20:FF:000439">
    <property type="entry name" value="Integrin-linked protein kinase family"/>
    <property type="match status" value="1"/>
</dbReference>
<dbReference type="Gene3D" id="1.10.510.10">
    <property type="entry name" value="Transferase(Phosphotransferase) domain 1"/>
    <property type="match status" value="1"/>
</dbReference>
<evidence type="ECO:0000256" key="3">
    <source>
        <dbReference type="ARBA" id="ARBA00022741"/>
    </source>
</evidence>
<dbReference type="GO" id="GO:0004674">
    <property type="term" value="F:protein serine/threonine kinase activity"/>
    <property type="evidence" value="ECO:0007669"/>
    <property type="project" value="TreeGrafter"/>
</dbReference>
<evidence type="ECO:0000313" key="9">
    <source>
        <dbReference type="EMBL" id="KAH1055916.1"/>
    </source>
</evidence>
<evidence type="ECO:0000256" key="2">
    <source>
        <dbReference type="ARBA" id="ARBA00022679"/>
    </source>
</evidence>
<feature type="compositionally biased region" description="Low complexity" evidence="7">
    <location>
        <begin position="443"/>
        <end position="457"/>
    </location>
</feature>
<feature type="domain" description="Protein kinase" evidence="8">
    <location>
        <begin position="121"/>
        <end position="416"/>
    </location>
</feature>
<dbReference type="InterPro" id="IPR051681">
    <property type="entry name" value="Ser/Thr_Kinases-Pseudokinases"/>
</dbReference>
<sequence>MENKAAVRFTLGKQSSMAPERDRGEADGKENEEGDEIDEGVRLMYLANEGDLDGIRELLDSGINVNFRDIDDRTALHIAACQGQTDVVSLLLQRGADVESTDRWGSTPLADAVYYKNHDVIKLLEKHGAKPFMAPMHVNHAREVPEYEIDPKELDFTNSVNITKGTFCIALWRGTQVAVKRVGDEVFTDEDKVRAFRDELALFQKIRHPNVVQFLGAVTQSSPMMIVTEYLPKGDLRAFLKRKGALKPMTALRFALDIARGMNYLHENKPAPIIHRDLEPSNILRDDSGHLKVADFGVSKLLTVKEDKPLTCLDTSCRYVAPEVFKNDDYDTKVDVFSFALILQEMIEGYPPFSAKQDKEVPKVYAARERPPFKAPAKHYAHGLKELIEECWNEKPAKRPTFRQIITRLESIHNSFSHRKRWKVRPLKCFQNLEAMLKKDHSSPSSPSSSSRSTNSI</sequence>
<dbReference type="PROSITE" id="PS50088">
    <property type="entry name" value="ANK_REPEAT"/>
    <property type="match status" value="1"/>
</dbReference>
<dbReference type="Pfam" id="PF12796">
    <property type="entry name" value="Ank_2"/>
    <property type="match status" value="1"/>
</dbReference>
<dbReference type="Gene3D" id="1.25.40.20">
    <property type="entry name" value="Ankyrin repeat-containing domain"/>
    <property type="match status" value="1"/>
</dbReference>
<dbReference type="SMART" id="SM00248">
    <property type="entry name" value="ANK"/>
    <property type="match status" value="3"/>
</dbReference>
<dbReference type="GO" id="GO:0005524">
    <property type="term" value="F:ATP binding"/>
    <property type="evidence" value="ECO:0007669"/>
    <property type="project" value="UniProtKB-KW"/>
</dbReference>
<reference evidence="9 10" key="1">
    <citation type="journal article" date="2021" name="Plant Biotechnol. J.">
        <title>Multi-omics assisted identification of the key and species-specific regulatory components of drought-tolerant mechanisms in Gossypium stocksii.</title>
        <authorList>
            <person name="Yu D."/>
            <person name="Ke L."/>
            <person name="Zhang D."/>
            <person name="Wu Y."/>
            <person name="Sun Y."/>
            <person name="Mei J."/>
            <person name="Sun J."/>
            <person name="Sun Y."/>
        </authorList>
    </citation>
    <scope>NUCLEOTIDE SEQUENCE [LARGE SCALE GENOMIC DNA]</scope>
    <source>
        <strain evidence="10">cv. E1</strain>
        <tissue evidence="9">Leaf</tissue>
    </source>
</reference>
<name>A0A9D3URG5_9ROSI</name>
<evidence type="ECO:0000313" key="10">
    <source>
        <dbReference type="Proteomes" id="UP000828251"/>
    </source>
</evidence>
<dbReference type="InterPro" id="IPR002110">
    <property type="entry name" value="Ankyrin_rpt"/>
</dbReference>
<dbReference type="PROSITE" id="PS50297">
    <property type="entry name" value="ANK_REP_REGION"/>
    <property type="match status" value="1"/>
</dbReference>
<dbReference type="InterPro" id="IPR000719">
    <property type="entry name" value="Prot_kinase_dom"/>
</dbReference>
<dbReference type="Proteomes" id="UP000828251">
    <property type="component" value="Unassembled WGS sequence"/>
</dbReference>
<dbReference type="AlphaFoldDB" id="A0A9D3URG5"/>
<dbReference type="InterPro" id="IPR001245">
    <property type="entry name" value="Ser-Thr/Tyr_kinase_cat_dom"/>
</dbReference>
<dbReference type="PIRSF" id="PIRSF000654">
    <property type="entry name" value="Integrin-linked_kinase"/>
    <property type="match status" value="1"/>
</dbReference>
<dbReference type="FunFam" id="1.10.510.10:FF:000763">
    <property type="entry name" value="Os01g0748600 protein"/>
    <property type="match status" value="1"/>
</dbReference>
<evidence type="ECO:0000256" key="6">
    <source>
        <dbReference type="PROSITE-ProRule" id="PRU00023"/>
    </source>
</evidence>
<dbReference type="SUPFAM" id="SSF56112">
    <property type="entry name" value="Protein kinase-like (PK-like)"/>
    <property type="match status" value="1"/>
</dbReference>
<dbReference type="FunFam" id="3.30.200.20:FF:000180">
    <property type="entry name" value="serine/threonine-protein kinase STY46-like"/>
    <property type="match status" value="1"/>
</dbReference>
<dbReference type="Gene3D" id="3.30.200.20">
    <property type="entry name" value="Phosphorylase Kinase, domain 1"/>
    <property type="match status" value="1"/>
</dbReference>
<comment type="caution">
    <text evidence="9">The sequence shown here is derived from an EMBL/GenBank/DDBJ whole genome shotgun (WGS) entry which is preliminary data.</text>
</comment>
<keyword evidence="2" id="KW-0808">Transferase</keyword>
<dbReference type="PANTHER" id="PTHR44329">
    <property type="entry name" value="SERINE/THREONINE-PROTEIN KINASE TNNI3K-RELATED"/>
    <property type="match status" value="1"/>
</dbReference>
<dbReference type="PANTHER" id="PTHR44329:SF140">
    <property type="entry name" value="INACTIVE PROTEIN TYROSINE KINASE PTKL"/>
    <property type="match status" value="1"/>
</dbReference>
<organism evidence="9 10">
    <name type="scientific">Gossypium stocksii</name>
    <dbReference type="NCBI Taxonomy" id="47602"/>
    <lineage>
        <taxon>Eukaryota</taxon>
        <taxon>Viridiplantae</taxon>
        <taxon>Streptophyta</taxon>
        <taxon>Embryophyta</taxon>
        <taxon>Tracheophyta</taxon>
        <taxon>Spermatophyta</taxon>
        <taxon>Magnoliopsida</taxon>
        <taxon>eudicotyledons</taxon>
        <taxon>Gunneridae</taxon>
        <taxon>Pentapetalae</taxon>
        <taxon>rosids</taxon>
        <taxon>malvids</taxon>
        <taxon>Malvales</taxon>
        <taxon>Malvaceae</taxon>
        <taxon>Malvoideae</taxon>
        <taxon>Gossypium</taxon>
    </lineage>
</organism>
<keyword evidence="4" id="KW-0418">Kinase</keyword>
<keyword evidence="5" id="KW-0067">ATP-binding</keyword>
<keyword evidence="6" id="KW-0040">ANK repeat</keyword>
<evidence type="ECO:0000256" key="4">
    <source>
        <dbReference type="ARBA" id="ARBA00022777"/>
    </source>
</evidence>
<feature type="repeat" description="ANK" evidence="6">
    <location>
        <begin position="71"/>
        <end position="103"/>
    </location>
</feature>
<keyword evidence="3" id="KW-0547">Nucleotide-binding</keyword>
<feature type="compositionally biased region" description="Basic and acidic residues" evidence="7">
    <location>
        <begin position="19"/>
        <end position="31"/>
    </location>
</feature>
<dbReference type="OrthoDB" id="4062651at2759"/>
<dbReference type="Pfam" id="PF07714">
    <property type="entry name" value="PK_Tyr_Ser-Thr"/>
    <property type="match status" value="1"/>
</dbReference>
<evidence type="ECO:0000256" key="5">
    <source>
        <dbReference type="ARBA" id="ARBA00022840"/>
    </source>
</evidence>
<dbReference type="InterPro" id="IPR036770">
    <property type="entry name" value="Ankyrin_rpt-contain_sf"/>
</dbReference>